<dbReference type="KEGG" id="htq:FRZ44_36520"/>
<dbReference type="Gene3D" id="3.40.980.10">
    <property type="entry name" value="MoaB/Mog-like domain"/>
    <property type="match status" value="1"/>
</dbReference>
<dbReference type="Pfam" id="PF24102">
    <property type="entry name" value="FLAD1_M"/>
    <property type="match status" value="1"/>
</dbReference>
<dbReference type="PANTHER" id="PTHR13939">
    <property type="entry name" value="NICOTINAMIDE-NUCLEOTIDE AMIDOHYDROLASE PNCC"/>
    <property type="match status" value="1"/>
</dbReference>
<sequence>MSQDSPSVPAATAAVLIIGNEILSGRTQDVNLAYLAKELSALGIPVREARVVPDIEAEIVAAVNAVRARYTYVFTTGGIGPTHDDITSGCVAKAFGVELVLDPEAVALLRRHYTGDQLNEARLRMATVPKGSRLIENPVSTAPGFQIGNVYVLAGVPAIMRAMFDGLKDGLKGGPPVSSRTVSTYLGEGVIAQALGALQQRFPKVDIGSYPFFRRGKFGTSLVARGTDEAELDQVAEGLRALIRDEGGDPFEGEIS</sequence>
<feature type="domain" description="MoaB/Mog" evidence="1">
    <location>
        <begin position="14"/>
        <end position="175"/>
    </location>
</feature>
<evidence type="ECO:0000313" key="3">
    <source>
        <dbReference type="Proteomes" id="UP000326202"/>
    </source>
</evidence>
<dbReference type="InterPro" id="IPR036425">
    <property type="entry name" value="MoaB/Mog-like_dom_sf"/>
</dbReference>
<dbReference type="EMBL" id="CP042906">
    <property type="protein sequence ID" value="QEX18347.1"/>
    <property type="molecule type" value="Genomic_DNA"/>
</dbReference>
<dbReference type="SMART" id="SM00852">
    <property type="entry name" value="MoCF_biosynth"/>
    <property type="match status" value="1"/>
</dbReference>
<organism evidence="2 3">
    <name type="scientific">Hypericibacter terrae</name>
    <dbReference type="NCBI Taxonomy" id="2602015"/>
    <lineage>
        <taxon>Bacteria</taxon>
        <taxon>Pseudomonadati</taxon>
        <taxon>Pseudomonadota</taxon>
        <taxon>Alphaproteobacteria</taxon>
        <taxon>Rhodospirillales</taxon>
        <taxon>Dongiaceae</taxon>
        <taxon>Hypericibacter</taxon>
    </lineage>
</organism>
<dbReference type="OrthoDB" id="9801454at2"/>
<dbReference type="InterPro" id="IPR050101">
    <property type="entry name" value="CinA"/>
</dbReference>
<dbReference type="AlphaFoldDB" id="A0A5J6MMG3"/>
<dbReference type="Proteomes" id="UP000326202">
    <property type="component" value="Chromosome"/>
</dbReference>
<dbReference type="RefSeq" id="WP_151178514.1">
    <property type="nucleotide sequence ID" value="NZ_CP042906.1"/>
</dbReference>
<evidence type="ECO:0000259" key="1">
    <source>
        <dbReference type="SMART" id="SM00852"/>
    </source>
</evidence>
<keyword evidence="3" id="KW-1185">Reference proteome</keyword>
<dbReference type="SUPFAM" id="SSF53218">
    <property type="entry name" value="Molybdenum cofactor biosynthesis proteins"/>
    <property type="match status" value="1"/>
</dbReference>
<reference evidence="2 3" key="1">
    <citation type="submission" date="2019-08" db="EMBL/GenBank/DDBJ databases">
        <title>Hyperibacter terrae gen. nov., sp. nov. and Hyperibacter viscosus sp. nov., two new members in the family Rhodospirillaceae isolated from the rhizosphere of Hypericum perforatum.</title>
        <authorList>
            <person name="Noviana Z."/>
        </authorList>
    </citation>
    <scope>NUCLEOTIDE SEQUENCE [LARGE SCALE GENOMIC DNA]</scope>
    <source>
        <strain evidence="2 3">R5913</strain>
    </source>
</reference>
<dbReference type="PANTHER" id="PTHR13939:SF0">
    <property type="entry name" value="NMN AMIDOHYDROLASE-LIKE PROTEIN YFAY"/>
    <property type="match status" value="1"/>
</dbReference>
<accession>A0A5J6MMG3</accession>
<dbReference type="CDD" id="cd00885">
    <property type="entry name" value="cinA"/>
    <property type="match status" value="1"/>
</dbReference>
<proteinExistence type="predicted"/>
<name>A0A5J6MMG3_9PROT</name>
<dbReference type="Pfam" id="PF00994">
    <property type="entry name" value="MoCF_biosynth"/>
    <property type="match status" value="1"/>
</dbReference>
<protein>
    <submittedName>
        <fullName evidence="2">Molybdenum cofactor biosynthesis protein</fullName>
    </submittedName>
</protein>
<gene>
    <name evidence="2" type="ORF">FRZ44_36520</name>
</gene>
<dbReference type="InterPro" id="IPR001453">
    <property type="entry name" value="MoaB/Mog_dom"/>
</dbReference>
<evidence type="ECO:0000313" key="2">
    <source>
        <dbReference type="EMBL" id="QEX18347.1"/>
    </source>
</evidence>
<dbReference type="InterPro" id="IPR056596">
    <property type="entry name" value="FLAD1_M"/>
</dbReference>